<evidence type="ECO:0000256" key="3">
    <source>
        <dbReference type="ARBA" id="ARBA00022490"/>
    </source>
</evidence>
<dbReference type="InterPro" id="IPR037257">
    <property type="entry name" value="T2SS_E_N_sf"/>
</dbReference>
<dbReference type="SUPFAM" id="SSF52540">
    <property type="entry name" value="P-loop containing nucleoside triphosphate hydrolases"/>
    <property type="match status" value="1"/>
</dbReference>
<evidence type="ECO:0000313" key="8">
    <source>
        <dbReference type="EMBL" id="KPJ53959.1"/>
    </source>
</evidence>
<protein>
    <submittedName>
        <fullName evidence="8">Type II secretion system protein E</fullName>
    </submittedName>
</protein>
<dbReference type="STRING" id="1703770.AMJ39_02475"/>
<dbReference type="InterPro" id="IPR027417">
    <property type="entry name" value="P-loop_NTPase"/>
</dbReference>
<dbReference type="PANTHER" id="PTHR30258">
    <property type="entry name" value="TYPE II SECRETION SYSTEM PROTEIN GSPE-RELATED"/>
    <property type="match status" value="1"/>
</dbReference>
<dbReference type="FunFam" id="3.30.450.90:FF:000001">
    <property type="entry name" value="Type II secretion system ATPase GspE"/>
    <property type="match status" value="1"/>
</dbReference>
<dbReference type="Gene3D" id="3.40.50.300">
    <property type="entry name" value="P-loop containing nucleotide triphosphate hydrolases"/>
    <property type="match status" value="1"/>
</dbReference>
<dbReference type="Pfam" id="PF00437">
    <property type="entry name" value="T2SSE"/>
    <property type="match status" value="1"/>
</dbReference>
<keyword evidence="4" id="KW-0547">Nucleotide-binding</keyword>
<dbReference type="Proteomes" id="UP000052008">
    <property type="component" value="Unassembled WGS sequence"/>
</dbReference>
<dbReference type="PANTHER" id="PTHR30258:SF1">
    <property type="entry name" value="PROTEIN TRANSPORT PROTEIN HOFB HOMOLOG"/>
    <property type="match status" value="1"/>
</dbReference>
<dbReference type="InterPro" id="IPR013374">
    <property type="entry name" value="ATPase_typ4_pilus-assembl_PilB"/>
</dbReference>
<evidence type="ECO:0000256" key="1">
    <source>
        <dbReference type="ARBA" id="ARBA00004496"/>
    </source>
</evidence>
<dbReference type="PATRIC" id="fig|1703770.3.peg.941"/>
<evidence type="ECO:0000256" key="4">
    <source>
        <dbReference type="ARBA" id="ARBA00022741"/>
    </source>
</evidence>
<dbReference type="CDD" id="cd01129">
    <property type="entry name" value="PulE-GspE-like"/>
    <property type="match status" value="1"/>
</dbReference>
<evidence type="ECO:0000313" key="9">
    <source>
        <dbReference type="Proteomes" id="UP000052008"/>
    </source>
</evidence>
<dbReference type="InterPro" id="IPR007831">
    <property type="entry name" value="T2SS_GspE_N"/>
</dbReference>
<sequence length="569" mass="62527">MAERLGALLVKAELITQQQLEEALKAQDTVGGRLGSSLVRMGFISAERLAGFLSEQFHVPAVELSAATLDESVIGLIPPEVAQRYEVVPVKRVGRLLTVAMGNPTDLFALEDIKFLTGLEVQPVVATETAIQEILNKHYGVGKDLAPVREEEGGGEDIEVLEAGEMAEREEEDLSELIALGQETPVVKLVNFLITDGVRSGASDIHIEPYEKVMRVRFRIDGVLHEVMSPPHRLRAPLTSRVKIMSNLDIAERRVPQDGRIRVRVDEKLIDLRVSVIPTLYGEKIVMRILDKSGLMLDMTELGFEEAALKNFLKAIESPYGIVLVTGPTGSGKTTTLYSALSRLNSPDKHILTVEDPIEYNLRGINQVQVNEDIGLTFASVLRSFLRQAPNIIMVGEIRDAETAEIAIRAALTGHLVLSTIHTNDAPSTVNRLIDMGIDSFLVAASLNLIQAQRLVRRICSNCKEEIAVEPKLLEDIGLKPQEHLGIKLYKGRGCGECGNKGYRGRIGLYEVMPISPTIKSMILERKSTAAIAQEAREEGMIGLREDALRKLTAGITTVEEVLRETAAF</sequence>
<dbReference type="GO" id="GO:0005886">
    <property type="term" value="C:plasma membrane"/>
    <property type="evidence" value="ECO:0007669"/>
    <property type="project" value="TreeGrafter"/>
</dbReference>
<dbReference type="AlphaFoldDB" id="A0A0S7WUX4"/>
<evidence type="ECO:0000256" key="5">
    <source>
        <dbReference type="ARBA" id="ARBA00022840"/>
    </source>
</evidence>
<dbReference type="GO" id="GO:0009297">
    <property type="term" value="P:pilus assembly"/>
    <property type="evidence" value="ECO:0007669"/>
    <property type="project" value="InterPro"/>
</dbReference>
<reference evidence="8 9" key="1">
    <citation type="journal article" date="2015" name="Microbiome">
        <title>Genomic resolution of linkages in carbon, nitrogen, and sulfur cycling among widespread estuary sediment bacteria.</title>
        <authorList>
            <person name="Baker B.J."/>
            <person name="Lazar C.S."/>
            <person name="Teske A.P."/>
            <person name="Dick G.J."/>
        </authorList>
    </citation>
    <scope>NUCLEOTIDE SEQUENCE [LARGE SCALE GENOMIC DNA]</scope>
    <source>
        <strain evidence="8">DG_24</strain>
    </source>
</reference>
<dbReference type="SUPFAM" id="SSF160246">
    <property type="entry name" value="EspE N-terminal domain-like"/>
    <property type="match status" value="1"/>
</dbReference>
<proteinExistence type="inferred from homology"/>
<organism evidence="8 9">
    <name type="scientific">candidate division TA06 bacterium DG_24</name>
    <dbReference type="NCBI Taxonomy" id="1703770"/>
    <lineage>
        <taxon>Bacteria</taxon>
        <taxon>Bacteria division TA06</taxon>
    </lineage>
</organism>
<dbReference type="Pfam" id="PF05157">
    <property type="entry name" value="MshEN"/>
    <property type="match status" value="1"/>
</dbReference>
<gene>
    <name evidence="8" type="ORF">AMJ39_02475</name>
</gene>
<dbReference type="Gene3D" id="3.30.300.160">
    <property type="entry name" value="Type II secretion system, protein E, N-terminal domain"/>
    <property type="match status" value="1"/>
</dbReference>
<comment type="caution">
    <text evidence="8">The sequence shown here is derived from an EMBL/GenBank/DDBJ whole genome shotgun (WGS) entry which is preliminary data.</text>
</comment>
<dbReference type="NCBIfam" id="TIGR02538">
    <property type="entry name" value="type_IV_pilB"/>
    <property type="match status" value="1"/>
</dbReference>
<feature type="domain" description="Bacterial type II secretion system protein E" evidence="6">
    <location>
        <begin position="182"/>
        <end position="564"/>
    </location>
</feature>
<comment type="subcellular location">
    <subcellularLocation>
        <location evidence="1">Cytoplasm</location>
    </subcellularLocation>
</comment>
<evidence type="ECO:0000259" key="7">
    <source>
        <dbReference type="Pfam" id="PF05157"/>
    </source>
</evidence>
<name>A0A0S7WUX4_UNCT6</name>
<accession>A0A0S7WUX4</accession>
<dbReference type="GO" id="GO:0005737">
    <property type="term" value="C:cytoplasm"/>
    <property type="evidence" value="ECO:0007669"/>
    <property type="project" value="UniProtKB-SubCell"/>
</dbReference>
<evidence type="ECO:0000259" key="6">
    <source>
        <dbReference type="Pfam" id="PF00437"/>
    </source>
</evidence>
<feature type="domain" description="Type II secretion system protein GspE N-terminal" evidence="7">
    <location>
        <begin position="57"/>
        <end position="142"/>
    </location>
</feature>
<keyword evidence="3" id="KW-0963">Cytoplasm</keyword>
<dbReference type="FunFam" id="3.40.50.300:FF:000398">
    <property type="entry name" value="Type IV pilus assembly ATPase PilB"/>
    <property type="match status" value="1"/>
</dbReference>
<evidence type="ECO:0000256" key="2">
    <source>
        <dbReference type="ARBA" id="ARBA00006611"/>
    </source>
</evidence>
<dbReference type="InterPro" id="IPR001482">
    <property type="entry name" value="T2SS/T4SS_dom"/>
</dbReference>
<dbReference type="FunFam" id="3.30.300.160:FF:000002">
    <property type="entry name" value="Type II secretion system protein E"/>
    <property type="match status" value="1"/>
</dbReference>
<comment type="similarity">
    <text evidence="2">Belongs to the GSP E family.</text>
</comment>
<dbReference type="GO" id="GO:0005524">
    <property type="term" value="F:ATP binding"/>
    <property type="evidence" value="ECO:0007669"/>
    <property type="project" value="UniProtKB-KW"/>
</dbReference>
<dbReference type="GO" id="GO:0016887">
    <property type="term" value="F:ATP hydrolysis activity"/>
    <property type="evidence" value="ECO:0007669"/>
    <property type="project" value="InterPro"/>
</dbReference>
<keyword evidence="5" id="KW-0067">ATP-binding</keyword>
<dbReference type="Gene3D" id="3.30.450.90">
    <property type="match status" value="1"/>
</dbReference>
<dbReference type="EMBL" id="LIZS01000009">
    <property type="protein sequence ID" value="KPJ53959.1"/>
    <property type="molecule type" value="Genomic_DNA"/>
</dbReference>